<dbReference type="EMBL" id="AZBU02000011">
    <property type="protein sequence ID" value="TKR60968.1"/>
    <property type="molecule type" value="Genomic_DNA"/>
</dbReference>
<evidence type="ECO:0000313" key="4">
    <source>
        <dbReference type="Proteomes" id="UP000298663"/>
    </source>
</evidence>
<comment type="caution">
    <text evidence="3">The sequence shown here is derived from an EMBL/GenBank/DDBJ whole genome shotgun (WGS) entry which is preliminary data.</text>
</comment>
<evidence type="ECO:0000256" key="1">
    <source>
        <dbReference type="SAM" id="MobiDB-lite"/>
    </source>
</evidence>
<dbReference type="AlphaFoldDB" id="A0A4U5LXJ8"/>
<feature type="signal peptide" evidence="2">
    <location>
        <begin position="1"/>
        <end position="15"/>
    </location>
</feature>
<proteinExistence type="predicted"/>
<evidence type="ECO:0008006" key="5">
    <source>
        <dbReference type="Google" id="ProtNLM"/>
    </source>
</evidence>
<evidence type="ECO:0000313" key="3">
    <source>
        <dbReference type="EMBL" id="TKR60968.1"/>
    </source>
</evidence>
<evidence type="ECO:0000256" key="2">
    <source>
        <dbReference type="SAM" id="SignalP"/>
    </source>
</evidence>
<name>A0A4U5LXJ8_STECR</name>
<feature type="compositionally biased region" description="Basic and acidic residues" evidence="1">
    <location>
        <begin position="161"/>
        <end position="171"/>
    </location>
</feature>
<dbReference type="OrthoDB" id="10544606at2759"/>
<reference evidence="3 4" key="1">
    <citation type="journal article" date="2015" name="Genome Biol.">
        <title>Comparative genomics of Steinernema reveals deeply conserved gene regulatory networks.</title>
        <authorList>
            <person name="Dillman A.R."/>
            <person name="Macchietto M."/>
            <person name="Porter C.F."/>
            <person name="Rogers A."/>
            <person name="Williams B."/>
            <person name="Antoshechkin I."/>
            <person name="Lee M.M."/>
            <person name="Goodwin Z."/>
            <person name="Lu X."/>
            <person name="Lewis E.E."/>
            <person name="Goodrich-Blair H."/>
            <person name="Stock S.P."/>
            <person name="Adams B.J."/>
            <person name="Sternberg P.W."/>
            <person name="Mortazavi A."/>
        </authorList>
    </citation>
    <scope>NUCLEOTIDE SEQUENCE [LARGE SCALE GENOMIC DNA]</scope>
    <source>
        <strain evidence="3 4">ALL</strain>
    </source>
</reference>
<accession>A0A4U5LXJ8</accession>
<reference evidence="3 4" key="2">
    <citation type="journal article" date="2019" name="G3 (Bethesda)">
        <title>Hybrid Assembly of the Genome of the Entomopathogenic Nematode Steinernema carpocapsae Identifies the X-Chromosome.</title>
        <authorList>
            <person name="Serra L."/>
            <person name="Macchietto M."/>
            <person name="Macias-Munoz A."/>
            <person name="McGill C.J."/>
            <person name="Rodriguez I.M."/>
            <person name="Rodriguez B."/>
            <person name="Murad R."/>
            <person name="Mortazavi A."/>
        </authorList>
    </citation>
    <scope>NUCLEOTIDE SEQUENCE [LARGE SCALE GENOMIC DNA]</scope>
    <source>
        <strain evidence="3 4">ALL</strain>
    </source>
</reference>
<feature type="chain" id="PRO_5020460074" description="Nematode cuticle collagen N-terminal domain-containing protein" evidence="2">
    <location>
        <begin position="16"/>
        <end position="171"/>
    </location>
</feature>
<dbReference type="Proteomes" id="UP000298663">
    <property type="component" value="Unassembled WGS sequence"/>
</dbReference>
<organism evidence="3 4">
    <name type="scientific">Steinernema carpocapsae</name>
    <name type="common">Entomopathogenic nematode</name>
    <dbReference type="NCBI Taxonomy" id="34508"/>
    <lineage>
        <taxon>Eukaryota</taxon>
        <taxon>Metazoa</taxon>
        <taxon>Ecdysozoa</taxon>
        <taxon>Nematoda</taxon>
        <taxon>Chromadorea</taxon>
        <taxon>Rhabditida</taxon>
        <taxon>Tylenchina</taxon>
        <taxon>Panagrolaimomorpha</taxon>
        <taxon>Strongyloidoidea</taxon>
        <taxon>Steinernematidae</taxon>
        <taxon>Steinernema</taxon>
    </lineage>
</organism>
<gene>
    <name evidence="3" type="ORF">L596_028144</name>
</gene>
<feature type="region of interest" description="Disordered" evidence="1">
    <location>
        <begin position="135"/>
        <end position="171"/>
    </location>
</feature>
<keyword evidence="4" id="KW-1185">Reference proteome</keyword>
<sequence>MSSVLAAAWVPLALGALAGVVSVCVVIDNITDVWNEIDCEMEDFNKEYEEIWKDMERLTTARRDAVARRRRYYQPISGILGQDLRVVQSLTVDIGIPIPYPRSEGSCACELLRFKLPTICIVCVTSPRKCLPGERAERYQGSSRTQRRRRNRWNSGNRCPRSRESRGERGR</sequence>
<keyword evidence="2" id="KW-0732">Signal</keyword>
<protein>
    <recommendedName>
        <fullName evidence="5">Nematode cuticle collagen N-terminal domain-containing protein</fullName>
    </recommendedName>
</protein>